<sequence>MKEQSVSQSKKAIAVFLLFTLLLSAIVWIVTLHAGSTGRIGGRIFGYGIMWCPALATYLTCKVLNLQISGLSWQWGKPRYQLWAYLVPVIYASITYLIIWLTGWGGFYDKAFVTSTAKQLGWSNLPAGVFIVLFFIVEGVIGLFGSMSTALGEEIGWRGFLVPQLYNVTSYTKTALISGIIWAVWHYPLLIWGNYNNGTPAWYGLTCFTVMVVSMSFVFAWFRLKSNSLWTGVMLHASHNLFIQAFFTPITYNTGHTAYFTDEFGAVLPAVTVIFAIYFWSRRKELEKP</sequence>
<keyword evidence="1" id="KW-1133">Transmembrane helix</keyword>
<feature type="domain" description="CAAX prenyl protease 2/Lysostaphin resistance protein A-like" evidence="2">
    <location>
        <begin position="141"/>
        <end position="242"/>
    </location>
</feature>
<dbReference type="InterPro" id="IPR003675">
    <property type="entry name" value="Rce1/LyrA-like_dom"/>
</dbReference>
<feature type="transmembrane region" description="Helical" evidence="1">
    <location>
        <begin position="201"/>
        <end position="222"/>
    </location>
</feature>
<evidence type="ECO:0000313" key="4">
    <source>
        <dbReference type="Proteomes" id="UP000317010"/>
    </source>
</evidence>
<evidence type="ECO:0000259" key="2">
    <source>
        <dbReference type="Pfam" id="PF02517"/>
    </source>
</evidence>
<keyword evidence="4" id="KW-1185">Reference proteome</keyword>
<evidence type="ECO:0000256" key="1">
    <source>
        <dbReference type="SAM" id="Phobius"/>
    </source>
</evidence>
<dbReference type="InterPro" id="IPR042150">
    <property type="entry name" value="MmRce1-like"/>
</dbReference>
<feature type="transmembrane region" description="Helical" evidence="1">
    <location>
        <begin position="127"/>
        <end position="153"/>
    </location>
</feature>
<gene>
    <name evidence="3" type="ORF">JN11_02851</name>
</gene>
<accession>A0A562TYW8</accession>
<dbReference type="AlphaFoldDB" id="A0A562TYW8"/>
<dbReference type="Proteomes" id="UP000317010">
    <property type="component" value="Unassembled WGS sequence"/>
</dbReference>
<protein>
    <submittedName>
        <fullName evidence="3">CAAX prenyl protease-like protein</fullName>
    </submittedName>
</protein>
<keyword evidence="3" id="KW-0378">Hydrolase</keyword>
<dbReference type="PANTHER" id="PTHR35797:SF1">
    <property type="entry name" value="PROTEASE"/>
    <property type="match status" value="1"/>
</dbReference>
<reference evidence="3 4" key="1">
    <citation type="submission" date="2019-07" db="EMBL/GenBank/DDBJ databases">
        <title>Genomic Encyclopedia of Archaeal and Bacterial Type Strains, Phase II (KMG-II): from individual species to whole genera.</title>
        <authorList>
            <person name="Goeker M."/>
        </authorList>
    </citation>
    <scope>NUCLEOTIDE SEQUENCE [LARGE SCALE GENOMIC DNA]</scope>
    <source>
        <strain evidence="3 4">ATCC BAA-1854</strain>
    </source>
</reference>
<feature type="transmembrane region" description="Helical" evidence="1">
    <location>
        <begin position="12"/>
        <end position="32"/>
    </location>
</feature>
<organism evidence="3 4">
    <name type="scientific">Mucilaginibacter frigoritolerans</name>
    <dbReference type="NCBI Taxonomy" id="652788"/>
    <lineage>
        <taxon>Bacteria</taxon>
        <taxon>Pseudomonadati</taxon>
        <taxon>Bacteroidota</taxon>
        <taxon>Sphingobacteriia</taxon>
        <taxon>Sphingobacteriales</taxon>
        <taxon>Sphingobacteriaceae</taxon>
        <taxon>Mucilaginibacter</taxon>
    </lineage>
</organism>
<dbReference type="GO" id="GO:0080120">
    <property type="term" value="P:CAAX-box protein maturation"/>
    <property type="evidence" value="ECO:0007669"/>
    <property type="project" value="UniProtKB-ARBA"/>
</dbReference>
<feature type="transmembrane region" description="Helical" evidence="1">
    <location>
        <begin position="82"/>
        <end position="107"/>
    </location>
</feature>
<dbReference type="RefSeq" id="WP_144913511.1">
    <property type="nucleotide sequence ID" value="NZ_VLLI01000008.1"/>
</dbReference>
<evidence type="ECO:0000313" key="3">
    <source>
        <dbReference type="EMBL" id="TWI98663.1"/>
    </source>
</evidence>
<dbReference type="Pfam" id="PF02517">
    <property type="entry name" value="Rce1-like"/>
    <property type="match status" value="1"/>
</dbReference>
<feature type="transmembrane region" description="Helical" evidence="1">
    <location>
        <begin position="44"/>
        <end position="61"/>
    </location>
</feature>
<keyword evidence="1" id="KW-0812">Transmembrane</keyword>
<dbReference type="GO" id="GO:0006508">
    <property type="term" value="P:proteolysis"/>
    <property type="evidence" value="ECO:0007669"/>
    <property type="project" value="UniProtKB-KW"/>
</dbReference>
<dbReference type="GO" id="GO:0004175">
    <property type="term" value="F:endopeptidase activity"/>
    <property type="evidence" value="ECO:0007669"/>
    <property type="project" value="UniProtKB-ARBA"/>
</dbReference>
<keyword evidence="1" id="KW-0472">Membrane</keyword>
<feature type="transmembrane region" description="Helical" evidence="1">
    <location>
        <begin position="264"/>
        <end position="281"/>
    </location>
</feature>
<proteinExistence type="predicted"/>
<name>A0A562TYW8_9SPHI</name>
<feature type="transmembrane region" description="Helical" evidence="1">
    <location>
        <begin position="174"/>
        <end position="195"/>
    </location>
</feature>
<dbReference type="EMBL" id="VLLI01000008">
    <property type="protein sequence ID" value="TWI98663.1"/>
    <property type="molecule type" value="Genomic_DNA"/>
</dbReference>
<feature type="transmembrane region" description="Helical" evidence="1">
    <location>
        <begin position="229"/>
        <end position="252"/>
    </location>
</feature>
<comment type="caution">
    <text evidence="3">The sequence shown here is derived from an EMBL/GenBank/DDBJ whole genome shotgun (WGS) entry which is preliminary data.</text>
</comment>
<dbReference type="PANTHER" id="PTHR35797">
    <property type="entry name" value="PROTEASE-RELATED"/>
    <property type="match status" value="1"/>
</dbReference>
<dbReference type="OrthoDB" id="9777755at2"/>
<keyword evidence="3" id="KW-0645">Protease</keyword>